<dbReference type="Proteomes" id="UP000777265">
    <property type="component" value="Unassembled WGS sequence"/>
</dbReference>
<evidence type="ECO:0000256" key="4">
    <source>
        <dbReference type="ARBA" id="ARBA00023014"/>
    </source>
</evidence>
<evidence type="ECO:0000313" key="6">
    <source>
        <dbReference type="EMBL" id="NLW35835.1"/>
    </source>
</evidence>
<feature type="domain" description="HhH-GPD" evidence="5">
    <location>
        <begin position="39"/>
        <end position="198"/>
    </location>
</feature>
<reference evidence="6" key="2">
    <citation type="submission" date="2020-01" db="EMBL/GenBank/DDBJ databases">
        <authorList>
            <person name="Campanaro S."/>
        </authorList>
    </citation>
    <scope>NUCLEOTIDE SEQUENCE</scope>
    <source>
        <strain evidence="6">AS06rmzACSIP_7</strain>
    </source>
</reference>
<sequence>MQRLLQRLSNIFNALLAAFGKRHWWPGETRLEVIVGAILTQNTSWKNVEKAIDNLKAMNLLDVGALHALSMEQLAKVIRPSGFYNVKSKRLKSFVKVLHDEFSGAISNLDVLGTAELRKLLLRIEGIGNETADSILLYALNRPIFVVDAYTKRFLVNHGLYTGDGTYDDVQSFFMEHLPPDTYLFNEFHALIVCLCQNYCRKVPACAACPLREDLNGHKNGLSGIENYLDRFSS</sequence>
<dbReference type="CDD" id="cd00056">
    <property type="entry name" value="ENDO3c"/>
    <property type="match status" value="1"/>
</dbReference>
<dbReference type="STRING" id="909663.GCA_000512235_00242"/>
<dbReference type="Gene3D" id="1.10.340.30">
    <property type="entry name" value="Hypothetical protein, domain 2"/>
    <property type="match status" value="1"/>
</dbReference>
<dbReference type="InterPro" id="IPR023170">
    <property type="entry name" value="HhH_base_excis_C"/>
</dbReference>
<evidence type="ECO:0000256" key="2">
    <source>
        <dbReference type="ARBA" id="ARBA00022723"/>
    </source>
</evidence>
<organism evidence="6 7">
    <name type="scientific">Syntrophorhabdus aromaticivorans</name>
    <dbReference type="NCBI Taxonomy" id="328301"/>
    <lineage>
        <taxon>Bacteria</taxon>
        <taxon>Pseudomonadati</taxon>
        <taxon>Thermodesulfobacteriota</taxon>
        <taxon>Syntrophorhabdia</taxon>
        <taxon>Syntrophorhabdales</taxon>
        <taxon>Syntrophorhabdaceae</taxon>
        <taxon>Syntrophorhabdus</taxon>
    </lineage>
</organism>
<keyword evidence="2" id="KW-0479">Metal-binding</keyword>
<dbReference type="SUPFAM" id="SSF48150">
    <property type="entry name" value="DNA-glycosylase"/>
    <property type="match status" value="1"/>
</dbReference>
<dbReference type="EMBL" id="JAAYEE010000177">
    <property type="protein sequence ID" value="NLW35835.1"/>
    <property type="molecule type" value="Genomic_DNA"/>
</dbReference>
<evidence type="ECO:0000256" key="3">
    <source>
        <dbReference type="ARBA" id="ARBA00023004"/>
    </source>
</evidence>
<dbReference type="AlphaFoldDB" id="A0A351U8C4"/>
<comment type="caution">
    <text evidence="6">The sequence shown here is derived from an EMBL/GenBank/DDBJ whole genome shotgun (WGS) entry which is preliminary data.</text>
</comment>
<keyword evidence="3" id="KW-0408">Iron</keyword>
<keyword evidence="1" id="KW-0004">4Fe-4S</keyword>
<gene>
    <name evidence="6" type="ORF">GXY80_10190</name>
</gene>
<dbReference type="GO" id="GO:0046872">
    <property type="term" value="F:metal ion binding"/>
    <property type="evidence" value="ECO:0007669"/>
    <property type="project" value="UniProtKB-KW"/>
</dbReference>
<keyword evidence="6" id="KW-0378">Hydrolase</keyword>
<dbReference type="PANTHER" id="PTHR10359">
    <property type="entry name" value="A/G-SPECIFIC ADENINE GLYCOSYLASE/ENDONUCLEASE III"/>
    <property type="match status" value="1"/>
</dbReference>
<dbReference type="Pfam" id="PF00730">
    <property type="entry name" value="HhH-GPD"/>
    <property type="match status" value="1"/>
</dbReference>
<dbReference type="SMART" id="SM00478">
    <property type="entry name" value="ENDO3c"/>
    <property type="match status" value="1"/>
</dbReference>
<protein>
    <submittedName>
        <fullName evidence="6">Endonuclease III domain-containing protein</fullName>
    </submittedName>
</protein>
<proteinExistence type="predicted"/>
<evidence type="ECO:0000313" key="7">
    <source>
        <dbReference type="Proteomes" id="UP000777265"/>
    </source>
</evidence>
<evidence type="ECO:0000259" key="5">
    <source>
        <dbReference type="SMART" id="SM00478"/>
    </source>
</evidence>
<evidence type="ECO:0000256" key="1">
    <source>
        <dbReference type="ARBA" id="ARBA00022485"/>
    </source>
</evidence>
<keyword evidence="6" id="KW-0255">Endonuclease</keyword>
<name>A0A351U8C4_9BACT</name>
<dbReference type="GO" id="GO:0004519">
    <property type="term" value="F:endonuclease activity"/>
    <property type="evidence" value="ECO:0007669"/>
    <property type="project" value="UniProtKB-KW"/>
</dbReference>
<keyword evidence="4" id="KW-0411">Iron-sulfur</keyword>
<dbReference type="PIRSF" id="PIRSF001435">
    <property type="entry name" value="Nth"/>
    <property type="match status" value="1"/>
</dbReference>
<dbReference type="InterPro" id="IPR011257">
    <property type="entry name" value="DNA_glycosylase"/>
</dbReference>
<dbReference type="GO" id="GO:0006284">
    <property type="term" value="P:base-excision repair"/>
    <property type="evidence" value="ECO:0007669"/>
    <property type="project" value="InterPro"/>
</dbReference>
<dbReference type="GO" id="GO:0051539">
    <property type="term" value="F:4 iron, 4 sulfur cluster binding"/>
    <property type="evidence" value="ECO:0007669"/>
    <property type="project" value="UniProtKB-KW"/>
</dbReference>
<accession>A0A351U8C4</accession>
<dbReference type="InterPro" id="IPR003265">
    <property type="entry name" value="HhH-GPD_domain"/>
</dbReference>
<reference evidence="6" key="1">
    <citation type="journal article" date="2020" name="Biotechnol. Biofuels">
        <title>New insights from the biogas microbiome by comprehensive genome-resolved metagenomics of nearly 1600 species originating from multiple anaerobic digesters.</title>
        <authorList>
            <person name="Campanaro S."/>
            <person name="Treu L."/>
            <person name="Rodriguez-R L.M."/>
            <person name="Kovalovszki A."/>
            <person name="Ziels R.M."/>
            <person name="Maus I."/>
            <person name="Zhu X."/>
            <person name="Kougias P.G."/>
            <person name="Basile A."/>
            <person name="Luo G."/>
            <person name="Schluter A."/>
            <person name="Konstantinidis K.T."/>
            <person name="Angelidaki I."/>
        </authorList>
    </citation>
    <scope>NUCLEOTIDE SEQUENCE</scope>
    <source>
        <strain evidence="6">AS06rmzACSIP_7</strain>
    </source>
</reference>
<dbReference type="Gene3D" id="1.10.1670.10">
    <property type="entry name" value="Helix-hairpin-Helix base-excision DNA repair enzymes (C-terminal)"/>
    <property type="match status" value="1"/>
</dbReference>
<keyword evidence="6" id="KW-0540">Nuclease</keyword>
<dbReference type="PANTHER" id="PTHR10359:SF19">
    <property type="entry name" value="DNA REPAIR GLYCOSYLASE MJ1434-RELATED"/>
    <property type="match status" value="1"/>
</dbReference>